<reference evidence="3" key="2">
    <citation type="submission" date="2015-01" db="EMBL/GenBank/DDBJ databases">
        <title>Evolutionary Origins and Diversification of the Mycorrhizal Mutualists.</title>
        <authorList>
            <consortium name="DOE Joint Genome Institute"/>
            <consortium name="Mycorrhizal Genomics Consortium"/>
            <person name="Kohler A."/>
            <person name="Kuo A."/>
            <person name="Nagy L.G."/>
            <person name="Floudas D."/>
            <person name="Copeland A."/>
            <person name="Barry K.W."/>
            <person name="Cichocki N."/>
            <person name="Veneault-Fourrey C."/>
            <person name="LaButti K."/>
            <person name="Lindquist E.A."/>
            <person name="Lipzen A."/>
            <person name="Lundell T."/>
            <person name="Morin E."/>
            <person name="Murat C."/>
            <person name="Riley R."/>
            <person name="Ohm R."/>
            <person name="Sun H."/>
            <person name="Tunlid A."/>
            <person name="Henrissat B."/>
            <person name="Grigoriev I.V."/>
            <person name="Hibbett D.S."/>
            <person name="Martin F."/>
        </authorList>
    </citation>
    <scope>NUCLEOTIDE SEQUENCE [LARGE SCALE GENOMIC DNA]</scope>
    <source>
        <strain evidence="3">Marx 270</strain>
    </source>
</reference>
<feature type="domain" description="DUF6830" evidence="1">
    <location>
        <begin position="612"/>
        <end position="716"/>
    </location>
</feature>
<name>A0A0C3IR74_PISTI</name>
<evidence type="ECO:0000313" key="2">
    <source>
        <dbReference type="EMBL" id="KIN99422.1"/>
    </source>
</evidence>
<reference evidence="2 3" key="1">
    <citation type="submission" date="2014-04" db="EMBL/GenBank/DDBJ databases">
        <authorList>
            <consortium name="DOE Joint Genome Institute"/>
            <person name="Kuo A."/>
            <person name="Kohler A."/>
            <person name="Costa M.D."/>
            <person name="Nagy L.G."/>
            <person name="Floudas D."/>
            <person name="Copeland A."/>
            <person name="Barry K.W."/>
            <person name="Cichocki N."/>
            <person name="Veneault-Fourrey C."/>
            <person name="LaButti K."/>
            <person name="Lindquist E.A."/>
            <person name="Lipzen A."/>
            <person name="Lundell T."/>
            <person name="Morin E."/>
            <person name="Murat C."/>
            <person name="Sun H."/>
            <person name="Tunlid A."/>
            <person name="Henrissat B."/>
            <person name="Grigoriev I.V."/>
            <person name="Hibbett D.S."/>
            <person name="Martin F."/>
            <person name="Nordberg H.P."/>
            <person name="Cantor M.N."/>
            <person name="Hua S.X."/>
        </authorList>
    </citation>
    <scope>NUCLEOTIDE SEQUENCE [LARGE SCALE GENOMIC DNA]</scope>
    <source>
        <strain evidence="2 3">Marx 270</strain>
    </source>
</reference>
<organism evidence="2 3">
    <name type="scientific">Pisolithus tinctorius Marx 270</name>
    <dbReference type="NCBI Taxonomy" id="870435"/>
    <lineage>
        <taxon>Eukaryota</taxon>
        <taxon>Fungi</taxon>
        <taxon>Dikarya</taxon>
        <taxon>Basidiomycota</taxon>
        <taxon>Agaricomycotina</taxon>
        <taxon>Agaricomycetes</taxon>
        <taxon>Agaricomycetidae</taxon>
        <taxon>Boletales</taxon>
        <taxon>Sclerodermatineae</taxon>
        <taxon>Pisolithaceae</taxon>
        <taxon>Pisolithus</taxon>
    </lineage>
</organism>
<dbReference type="AlphaFoldDB" id="A0A0C3IR74"/>
<dbReference type="InParanoid" id="A0A0C3IR74"/>
<accession>A0A0C3IR74</accession>
<dbReference type="EMBL" id="KN832005">
    <property type="protein sequence ID" value="KIN99422.1"/>
    <property type="molecule type" value="Genomic_DNA"/>
</dbReference>
<gene>
    <name evidence="2" type="ORF">M404DRAFT_155122</name>
</gene>
<keyword evidence="3" id="KW-1185">Reference proteome</keyword>
<dbReference type="HOGENOM" id="CLU_006344_10_2_1"/>
<sequence>YHARSGWVYGQSKNTLERIEDDRYQKNRETNIYWPFQSHAEWRLGKFLVENLMQTQINVFLKLEWLNGQKPSFSSARQLLEWMDTLPSGPKWQVMQLEVDGYNTEKKIELVYRDGLEVVESLFGNPIFAQNMSFDPLHDTLPEGATIIPIIAASDKTPVTKHTGNLEMHPLFLTIANIDSDIRMKATAHAWRCVAFMPIIKFDVHPDYQTILQARLWHRCMDIVMERLKRVANVGEFMTDAFGDVRFCFTPLVAWTADLLEQQLIAAVARNASPITLATLEQFGDPTCQPPRTKQYTLDRIHQISRTGGGRDPWKVDSFQKVAKANQLLGVQLPFFRNWQHSDPARFLVPEVLHSLHKFFWDHVLKWCKEVVGIDELNTRYKVHHKRVGFRHFASGISRATQMTGREYRDIQRTIVPMIAGAAPAAMVQPIRALMDFFYLAQRHVHTESSIRDMEASLAEFHSTKNSILDTGARAGKEDFNIPKLELMLSFADAIRRNGGLIQYSADVSERLLITHCKTPFTHTNRQSDFAEQIVRLLDREERIRLFDVYLLLREHNEPLVNATEDEENLLCSADPTSSWISRVAPGEQRHFNSPRSIRNLFTKGLMSKGTVAALSVTITPDRVKLNIADIGTTYALPDFFERLNEYVVRRAESVTSHIALQMFDGVSVWYKFRIQQYSTCRPSVIMPSQVVQAQPPSPDFPYGNCDAVLLNVDGQNPDNPNCHVAEVRVIFQLNRSHQFRDSSLPDSLTQPLIYVRPFHIIATPEDQPDTRLWILERGYSPHSPQALACRSGFIIPLTEVTHPADLVPVFGKNVDRTVTMATSQELYDRFFLNSYTTKEAFDTLYHLYT</sequence>
<evidence type="ECO:0000259" key="1">
    <source>
        <dbReference type="Pfam" id="PF20722"/>
    </source>
</evidence>
<dbReference type="OrthoDB" id="3232986at2759"/>
<dbReference type="Pfam" id="PF18759">
    <property type="entry name" value="Plavaka"/>
    <property type="match status" value="2"/>
</dbReference>
<dbReference type="InterPro" id="IPR049233">
    <property type="entry name" value="DUF6830"/>
</dbReference>
<feature type="non-terminal residue" evidence="2">
    <location>
        <position position="1"/>
    </location>
</feature>
<evidence type="ECO:0000313" key="3">
    <source>
        <dbReference type="Proteomes" id="UP000054217"/>
    </source>
</evidence>
<dbReference type="InterPro" id="IPR041078">
    <property type="entry name" value="Plavaka"/>
</dbReference>
<dbReference type="Pfam" id="PF20722">
    <property type="entry name" value="DUF6830"/>
    <property type="match status" value="1"/>
</dbReference>
<protein>
    <recommendedName>
        <fullName evidence="1">DUF6830 domain-containing protein</fullName>
    </recommendedName>
</protein>
<proteinExistence type="predicted"/>
<dbReference type="Proteomes" id="UP000054217">
    <property type="component" value="Unassembled WGS sequence"/>
</dbReference>